<dbReference type="PANTHER" id="PTHR10199:SF100">
    <property type="entry name" value="THROMBOSPONDIN, ISOFORM A"/>
    <property type="match status" value="1"/>
</dbReference>
<accession>A0A2M6IUU7</accession>
<keyword evidence="3" id="KW-0472">Membrane</keyword>
<evidence type="ECO:0000256" key="2">
    <source>
        <dbReference type="ARBA" id="ARBA00022837"/>
    </source>
</evidence>
<evidence type="ECO:0000313" key="5">
    <source>
        <dbReference type="Proteomes" id="UP000231056"/>
    </source>
</evidence>
<organism evidence="4 5">
    <name type="scientific">Candidatus Roizmanbacteria bacterium CG11_big_fil_rev_8_21_14_0_20_36_8</name>
    <dbReference type="NCBI Taxonomy" id="1974856"/>
    <lineage>
        <taxon>Bacteria</taxon>
        <taxon>Candidatus Roizmaniibacteriota</taxon>
    </lineage>
</organism>
<dbReference type="PANTHER" id="PTHR10199">
    <property type="entry name" value="THROMBOSPONDIN"/>
    <property type="match status" value="1"/>
</dbReference>
<keyword evidence="2" id="KW-0106">Calcium</keyword>
<dbReference type="Proteomes" id="UP000231056">
    <property type="component" value="Unassembled WGS sequence"/>
</dbReference>
<dbReference type="Gene3D" id="4.10.1080.10">
    <property type="entry name" value="TSP type-3 repeat"/>
    <property type="match status" value="1"/>
</dbReference>
<evidence type="ECO:0000313" key="4">
    <source>
        <dbReference type="EMBL" id="PIQ73620.1"/>
    </source>
</evidence>
<dbReference type="InterPro" id="IPR003367">
    <property type="entry name" value="Thrombospondin_3-like_rpt"/>
</dbReference>
<dbReference type="InterPro" id="IPR028974">
    <property type="entry name" value="TSP_type-3_rpt"/>
</dbReference>
<feature type="transmembrane region" description="Helical" evidence="3">
    <location>
        <begin position="344"/>
        <end position="361"/>
    </location>
</feature>
<keyword evidence="3" id="KW-0812">Transmembrane</keyword>
<keyword evidence="1" id="KW-0732">Signal</keyword>
<dbReference type="GO" id="GO:0005509">
    <property type="term" value="F:calcium ion binding"/>
    <property type="evidence" value="ECO:0007669"/>
    <property type="project" value="InterPro"/>
</dbReference>
<comment type="caution">
    <text evidence="4">The sequence shown here is derived from an EMBL/GenBank/DDBJ whole genome shotgun (WGS) entry which is preliminary data.</text>
</comment>
<dbReference type="SUPFAM" id="SSF103647">
    <property type="entry name" value="TSP type-3 repeat"/>
    <property type="match status" value="1"/>
</dbReference>
<dbReference type="InterPro" id="IPR017897">
    <property type="entry name" value="Thrombospondin_3_rpt"/>
</dbReference>
<name>A0A2M6IUU7_9BACT</name>
<proteinExistence type="predicted"/>
<sequence length="383" mass="42712">MLMALQPLQKPTSSVQDLKHYFQYVTRVEPTNRATPQVVELPVDIGDTNKFLVVENETDLVQPHAISIRNILTPFVALDSNTGSPSAYLNDDNLSTYASFQLDSNLSGTGVETESTIELRYQNSIVTSELNIVFDQNVQPPSSITIEKKSAYSPDFEYVISKKIFQNPLFFPQTSADTFKITFYHSQPLRIAEISMGEQSSQVDYFIRFLARPNNSYSVYSLPSGSLPYMDTAYSSTLLGSQVNPIQLQSLTAFINPDYQLPDSDNDGILDDSDNCSHIANPDQLDKDASGRGDACEDFDLDGILNANDNCPDQPNPMQQDEDGDGVGDHCDGVESRWIEKLPFLPWLGIGVGFLIVLFMFKTTMEKKEINLQNIPESDLPNE</sequence>
<keyword evidence="3" id="KW-1133">Transmembrane helix</keyword>
<dbReference type="EMBL" id="PCVM01000036">
    <property type="protein sequence ID" value="PIQ73620.1"/>
    <property type="molecule type" value="Genomic_DNA"/>
</dbReference>
<dbReference type="Pfam" id="PF02412">
    <property type="entry name" value="TSP_3"/>
    <property type="match status" value="2"/>
</dbReference>
<dbReference type="PROSITE" id="PS51234">
    <property type="entry name" value="TSP3"/>
    <property type="match status" value="1"/>
</dbReference>
<gene>
    <name evidence="4" type="ORF">COV58_01565</name>
</gene>
<dbReference type="AlphaFoldDB" id="A0A2M6IUU7"/>
<evidence type="ECO:0000256" key="1">
    <source>
        <dbReference type="ARBA" id="ARBA00022729"/>
    </source>
</evidence>
<protein>
    <submittedName>
        <fullName evidence="4">Uncharacterized protein</fullName>
    </submittedName>
</protein>
<reference evidence="4 5" key="1">
    <citation type="submission" date="2017-09" db="EMBL/GenBank/DDBJ databases">
        <title>Depth-based differentiation of microbial function through sediment-hosted aquifers and enrichment of novel symbionts in the deep terrestrial subsurface.</title>
        <authorList>
            <person name="Probst A.J."/>
            <person name="Ladd B."/>
            <person name="Jarett J.K."/>
            <person name="Geller-Mcgrath D.E."/>
            <person name="Sieber C.M."/>
            <person name="Emerson J.B."/>
            <person name="Anantharaman K."/>
            <person name="Thomas B.C."/>
            <person name="Malmstrom R."/>
            <person name="Stieglmeier M."/>
            <person name="Klingl A."/>
            <person name="Woyke T."/>
            <person name="Ryan C.M."/>
            <person name="Banfield J.F."/>
        </authorList>
    </citation>
    <scope>NUCLEOTIDE SEQUENCE [LARGE SCALE GENOMIC DNA]</scope>
    <source>
        <strain evidence="4">CG11_big_fil_rev_8_21_14_0_20_36_8</strain>
    </source>
</reference>
<evidence type="ECO:0000256" key="3">
    <source>
        <dbReference type="SAM" id="Phobius"/>
    </source>
</evidence>
<dbReference type="GO" id="GO:0007155">
    <property type="term" value="P:cell adhesion"/>
    <property type="evidence" value="ECO:0007669"/>
    <property type="project" value="InterPro"/>
</dbReference>